<dbReference type="KEGG" id="cak:Caul_1674"/>
<dbReference type="eggNOG" id="COG0457">
    <property type="taxonomic scope" value="Bacteria"/>
</dbReference>
<dbReference type="InterPro" id="IPR011990">
    <property type="entry name" value="TPR-like_helical_dom_sf"/>
</dbReference>
<evidence type="ECO:0000259" key="2">
    <source>
        <dbReference type="Pfam" id="PF08937"/>
    </source>
</evidence>
<name>B0T2I2_CAUSK</name>
<evidence type="ECO:0000313" key="3">
    <source>
        <dbReference type="EMBL" id="ABZ70803.1"/>
    </source>
</evidence>
<accession>B0T2I2</accession>
<dbReference type="SUPFAM" id="SSF52200">
    <property type="entry name" value="Toll/Interleukin receptor TIR domain"/>
    <property type="match status" value="1"/>
</dbReference>
<reference evidence="3" key="1">
    <citation type="submission" date="2008-01" db="EMBL/GenBank/DDBJ databases">
        <title>Complete sequence of chromosome of Caulobacter sp. K31.</title>
        <authorList>
            <consortium name="US DOE Joint Genome Institute"/>
            <person name="Copeland A."/>
            <person name="Lucas S."/>
            <person name="Lapidus A."/>
            <person name="Barry K."/>
            <person name="Glavina del Rio T."/>
            <person name="Dalin E."/>
            <person name="Tice H."/>
            <person name="Pitluck S."/>
            <person name="Bruce D."/>
            <person name="Goodwin L."/>
            <person name="Thompson L.S."/>
            <person name="Brettin T."/>
            <person name="Detter J.C."/>
            <person name="Han C."/>
            <person name="Schmutz J."/>
            <person name="Larimer F."/>
            <person name="Land M."/>
            <person name="Hauser L."/>
            <person name="Kyrpides N."/>
            <person name="Kim E."/>
            <person name="Stephens C."/>
            <person name="Richardson P."/>
        </authorList>
    </citation>
    <scope>NUCLEOTIDE SEQUENCE [LARGE SCALE GENOMIC DNA]</scope>
    <source>
        <strain evidence="3">K31</strain>
    </source>
</reference>
<keyword evidence="1" id="KW-1133">Transmembrane helix</keyword>
<keyword evidence="1" id="KW-0812">Transmembrane</keyword>
<dbReference type="InterPro" id="IPR015032">
    <property type="entry name" value="ThsB__TIR-like_domain"/>
</dbReference>
<dbReference type="AlphaFoldDB" id="B0T2I2"/>
<dbReference type="SUPFAM" id="SSF48452">
    <property type="entry name" value="TPR-like"/>
    <property type="match status" value="1"/>
</dbReference>
<protein>
    <recommendedName>
        <fullName evidence="2">Thoeris protein ThsB TIR-like domain-containing protein</fullName>
    </recommendedName>
</protein>
<dbReference type="STRING" id="366602.Caul_1674"/>
<gene>
    <name evidence="3" type="ordered locus">Caul_1674</name>
</gene>
<dbReference type="HOGENOM" id="CLU_369088_0_0_5"/>
<dbReference type="Gene3D" id="3.40.50.10140">
    <property type="entry name" value="Toll/interleukin-1 receptor homology (TIR) domain"/>
    <property type="match status" value="1"/>
</dbReference>
<evidence type="ECO:0000256" key="1">
    <source>
        <dbReference type="SAM" id="Phobius"/>
    </source>
</evidence>
<organism evidence="3">
    <name type="scientific">Caulobacter sp. (strain K31)</name>
    <dbReference type="NCBI Taxonomy" id="366602"/>
    <lineage>
        <taxon>Bacteria</taxon>
        <taxon>Pseudomonadati</taxon>
        <taxon>Pseudomonadota</taxon>
        <taxon>Alphaproteobacteria</taxon>
        <taxon>Caulobacterales</taxon>
        <taxon>Caulobacteraceae</taxon>
        <taxon>Caulobacter</taxon>
    </lineage>
</organism>
<dbReference type="EMBL" id="CP000927">
    <property type="protein sequence ID" value="ABZ70803.1"/>
    <property type="molecule type" value="Genomic_DNA"/>
</dbReference>
<sequence>MGRAPRYRAFISYSSADRSTGEAFQAAIERFRVPKPLRGRTTARGLVPKSLAPVFRDRSDADASQNLSALLLDALAASEALIVLCSPLAAQSKWVNREIAAFKRLRPGAPVLPVIVGGRSGRYDPALRPEGAFPPALYDRIEPDGQMLVGAEPEPLAPDWRKTGDGPHFTVLKIAAALTGIRLTELTQRQAEAERRERNIARAIAAGMTVLALVAVAGGVLAWIGMDAARKRLSDVVDMAAAQVQDAADIRDSYGVPGAVIRDLLDKSGTRLNAIVAKAKVDTPQMRLSRAGLAQAYAQYAADAAPTQERQARAALAGLDTLDRPSLPYRLAHLLDAPTDPLARALLRQEALRTLAVALSVQPGKMAEAEAVMRQALEASARMALGDREPQTAENYRTLAGIRYQRSGDLAKALEAQDKALAALKDQREGQDPEVDYQIAALRSDRAETLLEFQRIPEALAEQERAVALLRRVAARDPGDTHFAVALAATLGRVADVRATALNDGPGSLTLYEDALAMQERLHAGDPLRTDYIQDLTATLERIVDVLVEAPRQDLARITALQERVVALRRSLVARDASDAGLRRDLAVALERAGDVAVERHDLGAARRAYDESFALRSALRSERGNEDEARLVATHDYAQALIRQGGFAALTGRPLPEIEPRYRAAIAEMTPYLGDSRFSPQWRFEVATWELALADVLAKRGRSADALTLRRGAAARLDALVAEYPDQPMYDQWRKGVRRRLGAAFRGTQAKEG</sequence>
<feature type="domain" description="Thoeris protein ThsB TIR-like" evidence="2">
    <location>
        <begin position="55"/>
        <end position="114"/>
    </location>
</feature>
<dbReference type="Pfam" id="PF08937">
    <property type="entry name" value="ThsB_TIR"/>
    <property type="match status" value="1"/>
</dbReference>
<dbReference type="Pfam" id="PF13424">
    <property type="entry name" value="TPR_12"/>
    <property type="match status" value="1"/>
</dbReference>
<feature type="transmembrane region" description="Helical" evidence="1">
    <location>
        <begin position="203"/>
        <end position="226"/>
    </location>
</feature>
<dbReference type="Gene3D" id="1.25.40.10">
    <property type="entry name" value="Tetratricopeptide repeat domain"/>
    <property type="match status" value="1"/>
</dbReference>
<keyword evidence="1" id="KW-0472">Membrane</keyword>
<proteinExistence type="predicted"/>
<dbReference type="InterPro" id="IPR035897">
    <property type="entry name" value="Toll_tir_struct_dom_sf"/>
</dbReference>